<proteinExistence type="predicted"/>
<evidence type="ECO:0000313" key="1">
    <source>
        <dbReference type="EMBL" id="MFH8135465.1"/>
    </source>
</evidence>
<evidence type="ECO:0000313" key="2">
    <source>
        <dbReference type="Proteomes" id="UP001611251"/>
    </source>
</evidence>
<reference evidence="1 2" key="1">
    <citation type="submission" date="2024-08" db="EMBL/GenBank/DDBJ databases">
        <title>Pantoea ronii - a newly identified human opportunistic pathogen.</title>
        <authorList>
            <person name="Keidar-Friedman D."/>
            <person name="Sorek N."/>
            <person name="Leshin-Carmel D."/>
            <person name="Tsur A."/>
            <person name="Amsalem M."/>
            <person name="Tolkach D."/>
            <person name="Brosh-Nissimov T."/>
        </authorList>
    </citation>
    <scope>NUCLEOTIDE SEQUENCE [LARGE SCALE GENOMIC DNA]</scope>
    <source>
        <strain evidence="1 2">AA23256</strain>
    </source>
</reference>
<gene>
    <name evidence="1" type="ORF">ABU178_14970</name>
</gene>
<keyword evidence="2" id="KW-1185">Reference proteome</keyword>
<dbReference type="EMBL" id="JBGFSN010000005">
    <property type="protein sequence ID" value="MFH8135465.1"/>
    <property type="molecule type" value="Genomic_DNA"/>
</dbReference>
<accession>A0ABW7PYR7</accession>
<organism evidence="1 2">
    <name type="scientific">Pantoea osteomyelitidis</name>
    <dbReference type="NCBI Taxonomy" id="3230026"/>
    <lineage>
        <taxon>Bacteria</taxon>
        <taxon>Pseudomonadati</taxon>
        <taxon>Pseudomonadota</taxon>
        <taxon>Gammaproteobacteria</taxon>
        <taxon>Enterobacterales</taxon>
        <taxon>Erwiniaceae</taxon>
        <taxon>Pantoea</taxon>
    </lineage>
</organism>
<dbReference type="Proteomes" id="UP001611251">
    <property type="component" value="Unassembled WGS sequence"/>
</dbReference>
<name>A0ABW7PYR7_9GAMM</name>
<sequence>MLAINDGENGFLMNKQKVLGGDFLQAKRCFQRLFMDENVIIGGLTL</sequence>
<protein>
    <submittedName>
        <fullName evidence="1">Uncharacterized protein</fullName>
    </submittedName>
</protein>
<comment type="caution">
    <text evidence="1">The sequence shown here is derived from an EMBL/GenBank/DDBJ whole genome shotgun (WGS) entry which is preliminary data.</text>
</comment>
<dbReference type="RefSeq" id="WP_397216294.1">
    <property type="nucleotide sequence ID" value="NZ_JBGFSN010000005.1"/>
</dbReference>